<sequence>MGGAVKSVANVATLGLSNAVLGDSFDTPKTDTTTAQDVDTNDVSNASAQGLADDKRRRARAAGLSSTILGGASAQAAPTATKTLLGS</sequence>
<dbReference type="Proteomes" id="UP001165439">
    <property type="component" value="Unassembled WGS sequence"/>
</dbReference>
<dbReference type="AlphaFoldDB" id="A0AAW7HRP0"/>
<protein>
    <submittedName>
        <fullName evidence="2">Uncharacterized protein</fullName>
    </submittedName>
</protein>
<reference evidence="2" key="1">
    <citation type="submission" date="2023-06" db="EMBL/GenBank/DDBJ databases">
        <title>MBL-encoding genomic islands in Pseudomonas spp. in Poland.</title>
        <authorList>
            <person name="Urbanowicz P."/>
            <person name="Izdebski R."/>
            <person name="Biedrzycka M."/>
            <person name="Gniadkowski M."/>
        </authorList>
    </citation>
    <scope>NUCLEOTIDE SEQUENCE</scope>
    <source>
        <strain evidence="2">NMI5768_13</strain>
    </source>
</reference>
<accession>A0AAW7HRP0</accession>
<feature type="region of interest" description="Disordered" evidence="1">
    <location>
        <begin position="20"/>
        <end position="59"/>
    </location>
</feature>
<name>A0AAW7HRP0_9PSED</name>
<dbReference type="EMBL" id="JAJSRF020000001">
    <property type="protein sequence ID" value="MDM3952897.1"/>
    <property type="molecule type" value="Genomic_DNA"/>
</dbReference>
<feature type="compositionally biased region" description="Polar residues" evidence="1">
    <location>
        <begin position="30"/>
        <end position="48"/>
    </location>
</feature>
<organism evidence="2 3">
    <name type="scientific">Pseudomonas alloputida</name>
    <dbReference type="NCBI Taxonomy" id="1940621"/>
    <lineage>
        <taxon>Bacteria</taxon>
        <taxon>Pseudomonadati</taxon>
        <taxon>Pseudomonadota</taxon>
        <taxon>Gammaproteobacteria</taxon>
        <taxon>Pseudomonadales</taxon>
        <taxon>Pseudomonadaceae</taxon>
        <taxon>Pseudomonas</taxon>
    </lineage>
</organism>
<proteinExistence type="predicted"/>
<comment type="caution">
    <text evidence="2">The sequence shown here is derived from an EMBL/GenBank/DDBJ whole genome shotgun (WGS) entry which is preliminary data.</text>
</comment>
<evidence type="ECO:0000313" key="2">
    <source>
        <dbReference type="EMBL" id="MDM3952897.1"/>
    </source>
</evidence>
<dbReference type="RefSeq" id="WP_232892023.1">
    <property type="nucleotide sequence ID" value="NZ_JAJSRF020000001.1"/>
</dbReference>
<evidence type="ECO:0000256" key="1">
    <source>
        <dbReference type="SAM" id="MobiDB-lite"/>
    </source>
</evidence>
<evidence type="ECO:0000313" key="3">
    <source>
        <dbReference type="Proteomes" id="UP001165439"/>
    </source>
</evidence>
<gene>
    <name evidence="2" type="ORF">LU674_011225</name>
</gene>